<organism evidence="2 3">
    <name type="scientific">Hydatigena taeniaeformis</name>
    <name type="common">Feline tapeworm</name>
    <name type="synonym">Taenia taeniaeformis</name>
    <dbReference type="NCBI Taxonomy" id="6205"/>
    <lineage>
        <taxon>Eukaryota</taxon>
        <taxon>Metazoa</taxon>
        <taxon>Spiralia</taxon>
        <taxon>Lophotrochozoa</taxon>
        <taxon>Platyhelminthes</taxon>
        <taxon>Cestoda</taxon>
        <taxon>Eucestoda</taxon>
        <taxon>Cyclophyllidea</taxon>
        <taxon>Taeniidae</taxon>
        <taxon>Hydatigera</taxon>
    </lineage>
</organism>
<evidence type="ECO:0000313" key="2">
    <source>
        <dbReference type="EMBL" id="VDM25964.1"/>
    </source>
</evidence>
<feature type="region of interest" description="Disordered" evidence="1">
    <location>
        <begin position="20"/>
        <end position="56"/>
    </location>
</feature>
<proteinExistence type="predicted"/>
<keyword evidence="3" id="KW-1185">Reference proteome</keyword>
<gene>
    <name evidence="2" type="ORF">TTAC_LOCUS4966</name>
</gene>
<accession>A0A3P7FAZ6</accession>
<evidence type="ECO:0000256" key="1">
    <source>
        <dbReference type="SAM" id="MobiDB-lite"/>
    </source>
</evidence>
<dbReference type="AlphaFoldDB" id="A0A3P7FAZ6"/>
<sequence length="56" mass="6043">MMRHDLRGGCCRREDAIKAEDMQTCPSSSPPPPPTCHDAPPSMPLQQPSVASPLLT</sequence>
<dbReference type="Proteomes" id="UP000274429">
    <property type="component" value="Unassembled WGS sequence"/>
</dbReference>
<feature type="compositionally biased region" description="Polar residues" evidence="1">
    <location>
        <begin position="44"/>
        <end position="56"/>
    </location>
</feature>
<name>A0A3P7FAZ6_HYDTA</name>
<protein>
    <submittedName>
        <fullName evidence="2">Uncharacterized protein</fullName>
    </submittedName>
</protein>
<reference evidence="2 3" key="1">
    <citation type="submission" date="2018-11" db="EMBL/GenBank/DDBJ databases">
        <authorList>
            <consortium name="Pathogen Informatics"/>
        </authorList>
    </citation>
    <scope>NUCLEOTIDE SEQUENCE [LARGE SCALE GENOMIC DNA]</scope>
</reference>
<dbReference type="EMBL" id="UYWX01005797">
    <property type="protein sequence ID" value="VDM25964.1"/>
    <property type="molecule type" value="Genomic_DNA"/>
</dbReference>
<evidence type="ECO:0000313" key="3">
    <source>
        <dbReference type="Proteomes" id="UP000274429"/>
    </source>
</evidence>